<dbReference type="AlphaFoldDB" id="A0A0E9PSL5"/>
<reference evidence="1" key="2">
    <citation type="journal article" date="2015" name="Fish Shellfish Immunol.">
        <title>Early steps in the European eel (Anguilla anguilla)-Vibrio vulnificus interaction in the gills: Role of the RtxA13 toxin.</title>
        <authorList>
            <person name="Callol A."/>
            <person name="Pajuelo D."/>
            <person name="Ebbesson L."/>
            <person name="Teles M."/>
            <person name="MacKenzie S."/>
            <person name="Amaro C."/>
        </authorList>
    </citation>
    <scope>NUCLEOTIDE SEQUENCE</scope>
</reference>
<sequence length="33" mass="4295">MINLVHFFFFFKHRIHRCSWVFLLKRFRSSTRH</sequence>
<name>A0A0E9PSL5_ANGAN</name>
<proteinExistence type="predicted"/>
<accession>A0A0E9PSL5</accession>
<dbReference type="EMBL" id="GBXM01101487">
    <property type="protein sequence ID" value="JAH07090.1"/>
    <property type="molecule type" value="Transcribed_RNA"/>
</dbReference>
<organism evidence="1">
    <name type="scientific">Anguilla anguilla</name>
    <name type="common">European freshwater eel</name>
    <name type="synonym">Muraena anguilla</name>
    <dbReference type="NCBI Taxonomy" id="7936"/>
    <lineage>
        <taxon>Eukaryota</taxon>
        <taxon>Metazoa</taxon>
        <taxon>Chordata</taxon>
        <taxon>Craniata</taxon>
        <taxon>Vertebrata</taxon>
        <taxon>Euteleostomi</taxon>
        <taxon>Actinopterygii</taxon>
        <taxon>Neopterygii</taxon>
        <taxon>Teleostei</taxon>
        <taxon>Anguilliformes</taxon>
        <taxon>Anguillidae</taxon>
        <taxon>Anguilla</taxon>
    </lineage>
</organism>
<evidence type="ECO:0000313" key="1">
    <source>
        <dbReference type="EMBL" id="JAH07090.1"/>
    </source>
</evidence>
<reference evidence="1" key="1">
    <citation type="submission" date="2014-11" db="EMBL/GenBank/DDBJ databases">
        <authorList>
            <person name="Amaro Gonzalez C."/>
        </authorList>
    </citation>
    <scope>NUCLEOTIDE SEQUENCE</scope>
</reference>
<protein>
    <submittedName>
        <fullName evidence="1">Uncharacterized protein</fullName>
    </submittedName>
</protein>